<evidence type="ECO:0008006" key="3">
    <source>
        <dbReference type="Google" id="ProtNLM"/>
    </source>
</evidence>
<reference evidence="1 2" key="1">
    <citation type="submission" date="2017-12" db="EMBL/GenBank/DDBJ databases">
        <title>Comparative Functional Genomics of Dry Heat Resistant strains isolated from the Viking Spacecraft.</title>
        <authorList>
            <person name="Seuylemezian A."/>
            <person name="Cooper K."/>
            <person name="Vaishampayan P."/>
        </authorList>
    </citation>
    <scope>NUCLEOTIDE SEQUENCE [LARGE SCALE GENOMIC DNA]</scope>
    <source>
        <strain evidence="1 2">V48-19</strain>
    </source>
</reference>
<protein>
    <recommendedName>
        <fullName evidence="3">Spore coat protein</fullName>
    </recommendedName>
</protein>
<dbReference type="InterPro" id="IPR020108">
    <property type="entry name" value="Spore_coat_CotD"/>
</dbReference>
<comment type="caution">
    <text evidence="1">The sequence shown here is derived from an EMBL/GenBank/DDBJ whole genome shotgun (WGS) entry which is preliminary data.</text>
</comment>
<sequence>MSCSNGGFRSVDEFMFGSRRGNNGTNSFNGFNGFNGGNGGNGGNNVETIVSPTRNVVNTTTNERTVRRVQPTHIVNVNRNVTRVENYYPVTQSAENENIVEEYDCGSDLRNPCCKPVKGFNR</sequence>
<name>A0A9Q6F0Z8_9BACI</name>
<dbReference type="EMBL" id="PGUV01000015">
    <property type="protein sequence ID" value="PLS05182.1"/>
    <property type="molecule type" value="Genomic_DNA"/>
</dbReference>
<dbReference type="RefSeq" id="WP_101861135.1">
    <property type="nucleotide sequence ID" value="NZ_JARTBE010000041.1"/>
</dbReference>
<evidence type="ECO:0000313" key="2">
    <source>
        <dbReference type="Proteomes" id="UP000234803"/>
    </source>
</evidence>
<accession>A0A9Q6F0Z8</accession>
<dbReference type="Proteomes" id="UP000234803">
    <property type="component" value="Unassembled WGS sequence"/>
</dbReference>
<organism evidence="1 2">
    <name type="scientific">Bacillus halotolerans</name>
    <dbReference type="NCBI Taxonomy" id="260554"/>
    <lineage>
        <taxon>Bacteria</taxon>
        <taxon>Bacillati</taxon>
        <taxon>Bacillota</taxon>
        <taxon>Bacilli</taxon>
        <taxon>Bacillales</taxon>
        <taxon>Bacillaceae</taxon>
        <taxon>Bacillus</taxon>
    </lineage>
</organism>
<gene>
    <name evidence="1" type="ORF">CUU63_17280</name>
</gene>
<dbReference type="AlphaFoldDB" id="A0A9Q6F0Z8"/>
<evidence type="ECO:0000313" key="1">
    <source>
        <dbReference type="EMBL" id="PLS05182.1"/>
    </source>
</evidence>
<proteinExistence type="predicted"/>
<dbReference type="Pfam" id="PF11122">
    <property type="entry name" value="Spore-coat_CotD"/>
    <property type="match status" value="1"/>
</dbReference>